<accession>A0A3M7P2Q1</accession>
<organism evidence="1 2">
    <name type="scientific">Brachionus plicatilis</name>
    <name type="common">Marine rotifer</name>
    <name type="synonym">Brachionus muelleri</name>
    <dbReference type="NCBI Taxonomy" id="10195"/>
    <lineage>
        <taxon>Eukaryota</taxon>
        <taxon>Metazoa</taxon>
        <taxon>Spiralia</taxon>
        <taxon>Gnathifera</taxon>
        <taxon>Rotifera</taxon>
        <taxon>Eurotatoria</taxon>
        <taxon>Monogononta</taxon>
        <taxon>Pseudotrocha</taxon>
        <taxon>Ploima</taxon>
        <taxon>Brachionidae</taxon>
        <taxon>Brachionus</taxon>
    </lineage>
</organism>
<protein>
    <submittedName>
        <fullName evidence="1">Uncharacterized protein</fullName>
    </submittedName>
</protein>
<proteinExistence type="predicted"/>
<evidence type="ECO:0000313" key="1">
    <source>
        <dbReference type="EMBL" id="RMZ92944.1"/>
    </source>
</evidence>
<sequence length="59" mass="6766">EQSSELNVSKSTKIEKSMEIFPDSVFDSTDQPSLDNSMFQDQMISMESSFLLNEIEEEI</sequence>
<dbReference type="Proteomes" id="UP000276133">
    <property type="component" value="Unassembled WGS sequence"/>
</dbReference>
<comment type="caution">
    <text evidence="1">The sequence shown here is derived from an EMBL/GenBank/DDBJ whole genome shotgun (WGS) entry which is preliminary data.</text>
</comment>
<keyword evidence="2" id="KW-1185">Reference proteome</keyword>
<name>A0A3M7P2Q1_BRAPC</name>
<evidence type="ECO:0000313" key="2">
    <source>
        <dbReference type="Proteomes" id="UP000276133"/>
    </source>
</evidence>
<gene>
    <name evidence="1" type="ORF">BpHYR1_051984</name>
</gene>
<reference evidence="1 2" key="1">
    <citation type="journal article" date="2018" name="Sci. Rep.">
        <title>Genomic signatures of local adaptation to the degree of environmental predictability in rotifers.</title>
        <authorList>
            <person name="Franch-Gras L."/>
            <person name="Hahn C."/>
            <person name="Garcia-Roger E.M."/>
            <person name="Carmona M.J."/>
            <person name="Serra M."/>
            <person name="Gomez A."/>
        </authorList>
    </citation>
    <scope>NUCLEOTIDE SEQUENCE [LARGE SCALE GENOMIC DNA]</scope>
    <source>
        <strain evidence="1">HYR1</strain>
    </source>
</reference>
<dbReference type="AlphaFoldDB" id="A0A3M7P2Q1"/>
<feature type="non-terminal residue" evidence="1">
    <location>
        <position position="1"/>
    </location>
</feature>
<dbReference type="EMBL" id="REGN01014182">
    <property type="protein sequence ID" value="RMZ92944.1"/>
    <property type="molecule type" value="Genomic_DNA"/>
</dbReference>